<dbReference type="AlphaFoldDB" id="A0A1I6JHI8"/>
<dbReference type="InterPro" id="IPR028081">
    <property type="entry name" value="Leu-bd"/>
</dbReference>
<proteinExistence type="inferred from homology"/>
<dbReference type="SUPFAM" id="SSF53822">
    <property type="entry name" value="Periplasmic binding protein-like I"/>
    <property type="match status" value="1"/>
</dbReference>
<evidence type="ECO:0000259" key="5">
    <source>
        <dbReference type="Pfam" id="PF13458"/>
    </source>
</evidence>
<dbReference type="CDD" id="cd06339">
    <property type="entry name" value="PBP1_YraM_LppC_lipoprotein-like"/>
    <property type="match status" value="1"/>
</dbReference>
<protein>
    <submittedName>
        <fullName evidence="6">Amino acid/amide ABC transporter substrate-binding protein, HAAT family</fullName>
    </submittedName>
</protein>
<keyword evidence="7" id="KW-1185">Reference proteome</keyword>
<evidence type="ECO:0000256" key="3">
    <source>
        <dbReference type="ARBA" id="ARBA00022970"/>
    </source>
</evidence>
<dbReference type="Proteomes" id="UP000198824">
    <property type="component" value="Unassembled WGS sequence"/>
</dbReference>
<feature type="compositionally biased region" description="Pro residues" evidence="4">
    <location>
        <begin position="39"/>
        <end position="55"/>
    </location>
</feature>
<evidence type="ECO:0000256" key="4">
    <source>
        <dbReference type="SAM" id="MobiDB-lite"/>
    </source>
</evidence>
<dbReference type="InterPro" id="IPR028082">
    <property type="entry name" value="Peripla_BP_I"/>
</dbReference>
<dbReference type="OrthoDB" id="7210494at2"/>
<dbReference type="PANTHER" id="PTHR30483">
    <property type="entry name" value="LEUCINE-SPECIFIC-BINDING PROTEIN"/>
    <property type="match status" value="1"/>
</dbReference>
<dbReference type="Gene3D" id="3.40.50.2300">
    <property type="match status" value="2"/>
</dbReference>
<keyword evidence="2" id="KW-0732">Signal</keyword>
<dbReference type="STRING" id="1166337.SAMN05192580_0279"/>
<dbReference type="PANTHER" id="PTHR30483:SF6">
    <property type="entry name" value="PERIPLASMIC BINDING PROTEIN OF ABC TRANSPORTER FOR NATURAL AMINO ACIDS"/>
    <property type="match status" value="1"/>
</dbReference>
<accession>A0A1I6JHI8</accession>
<name>A0A1I6JHI8_9SPHN</name>
<comment type="similarity">
    <text evidence="1">Belongs to the leucine-binding protein family.</text>
</comment>
<dbReference type="RefSeq" id="WP_093313556.1">
    <property type="nucleotide sequence ID" value="NZ_FOZG01000001.1"/>
</dbReference>
<evidence type="ECO:0000313" key="6">
    <source>
        <dbReference type="EMBL" id="SFR78415.1"/>
    </source>
</evidence>
<dbReference type="GO" id="GO:0006865">
    <property type="term" value="P:amino acid transport"/>
    <property type="evidence" value="ECO:0007669"/>
    <property type="project" value="UniProtKB-KW"/>
</dbReference>
<feature type="domain" description="Leucine-binding protein" evidence="5">
    <location>
        <begin position="68"/>
        <end position="384"/>
    </location>
</feature>
<keyword evidence="3" id="KW-0029">Amino-acid transport</keyword>
<reference evidence="6 7" key="1">
    <citation type="submission" date="2016-10" db="EMBL/GenBank/DDBJ databases">
        <authorList>
            <person name="de Groot N.N."/>
        </authorList>
    </citation>
    <scope>NUCLEOTIDE SEQUENCE [LARGE SCALE GENOMIC DNA]</scope>
    <source>
        <strain evidence="6 7">S5-249</strain>
    </source>
</reference>
<dbReference type="InterPro" id="IPR051010">
    <property type="entry name" value="BCAA_transport"/>
</dbReference>
<dbReference type="Pfam" id="PF13458">
    <property type="entry name" value="Peripla_BP_6"/>
    <property type="match status" value="1"/>
</dbReference>
<evidence type="ECO:0000313" key="7">
    <source>
        <dbReference type="Proteomes" id="UP000198824"/>
    </source>
</evidence>
<organism evidence="6 7">
    <name type="scientific">Sphingomonas jatrophae</name>
    <dbReference type="NCBI Taxonomy" id="1166337"/>
    <lineage>
        <taxon>Bacteria</taxon>
        <taxon>Pseudomonadati</taxon>
        <taxon>Pseudomonadota</taxon>
        <taxon>Alphaproteobacteria</taxon>
        <taxon>Sphingomonadales</taxon>
        <taxon>Sphingomonadaceae</taxon>
        <taxon>Sphingomonas</taxon>
    </lineage>
</organism>
<evidence type="ECO:0000256" key="1">
    <source>
        <dbReference type="ARBA" id="ARBA00010062"/>
    </source>
</evidence>
<evidence type="ECO:0000256" key="2">
    <source>
        <dbReference type="ARBA" id="ARBA00022729"/>
    </source>
</evidence>
<dbReference type="EMBL" id="FOZG01000001">
    <property type="protein sequence ID" value="SFR78415.1"/>
    <property type="molecule type" value="Genomic_DNA"/>
</dbReference>
<sequence>MADPHGSPQPRISFGRRGALAGALSLMALAGCTTVVPRGAPPPDRAPPPGRPQPTQPGQLPSDAQRHRVALLVPLSGGNAGVGQSIANAATMALLDTGGTKVRITTYDTALGAGAAAARALADGNRLILGPLLAEDVRAVAPAARAAGVPVIAFSNDASVAGNGTYLMGFSPAQSIERVVAYARSRGMTRFAGLVPGGIYGRTASAVLIRAVEQAGGSVAAMQTYERQPQAIAAAVARLGREPYDAVLIADGARVAIQAAPLVRRGGGAKAKLLGTELWETDPAMATSAALNGAWFASVSDTMYRQLSTKYRARYGKGPYRLASLGYDAVLLTVRIASEWRVGTPFPARELTESGGFAGVDGAFRFRRDGIAERALEVNEVGGGKVSTVSPAPRGF</sequence>
<keyword evidence="3" id="KW-0813">Transport</keyword>
<feature type="region of interest" description="Disordered" evidence="4">
    <location>
        <begin position="35"/>
        <end position="64"/>
    </location>
</feature>
<gene>
    <name evidence="6" type="ORF">SAMN05192580_0279</name>
</gene>